<dbReference type="Proteomes" id="UP000006443">
    <property type="component" value="Unassembled WGS sequence"/>
</dbReference>
<evidence type="ECO:0000313" key="2">
    <source>
        <dbReference type="EMBL" id="EEG77096.1"/>
    </source>
</evidence>
<feature type="transmembrane region" description="Helical" evidence="1">
    <location>
        <begin position="6"/>
        <end position="26"/>
    </location>
</feature>
<reference evidence="2 3" key="1">
    <citation type="submission" date="2009-02" db="EMBL/GenBank/DDBJ databases">
        <title>Sequencing of the draft genome and assembly of Dethiobacter alkaliphilus AHT 1.</title>
        <authorList>
            <consortium name="US DOE Joint Genome Institute (JGI-PGF)"/>
            <person name="Lucas S."/>
            <person name="Copeland A."/>
            <person name="Lapidus A."/>
            <person name="Glavina del Rio T."/>
            <person name="Dalin E."/>
            <person name="Tice H."/>
            <person name="Bruce D."/>
            <person name="Goodwin L."/>
            <person name="Pitluck S."/>
            <person name="Larimer F."/>
            <person name="Land M.L."/>
            <person name="Hauser L."/>
            <person name="Muyzer G."/>
        </authorList>
    </citation>
    <scope>NUCLEOTIDE SEQUENCE [LARGE SCALE GENOMIC DNA]</scope>
    <source>
        <strain evidence="2 3">AHT 1</strain>
    </source>
</reference>
<dbReference type="RefSeq" id="WP_008517267.1">
    <property type="nucleotide sequence ID" value="NZ_ACJM01000010.1"/>
</dbReference>
<dbReference type="EMBL" id="ACJM01000010">
    <property type="protein sequence ID" value="EEG77096.1"/>
    <property type="molecule type" value="Genomic_DNA"/>
</dbReference>
<evidence type="ECO:0000256" key="1">
    <source>
        <dbReference type="SAM" id="Phobius"/>
    </source>
</evidence>
<name>C0GI22_DETAL</name>
<keyword evidence="1" id="KW-1133">Transmembrane helix</keyword>
<gene>
    <name evidence="2" type="ORF">DealDRAFT_2131</name>
</gene>
<comment type="caution">
    <text evidence="2">The sequence shown here is derived from an EMBL/GenBank/DDBJ whole genome shotgun (WGS) entry which is preliminary data.</text>
</comment>
<dbReference type="STRING" id="555088.DealDRAFT_2131"/>
<keyword evidence="1" id="KW-0472">Membrane</keyword>
<keyword evidence="3" id="KW-1185">Reference proteome</keyword>
<keyword evidence="1" id="KW-0812">Transmembrane</keyword>
<dbReference type="AlphaFoldDB" id="C0GI22"/>
<sequence length="97" mass="10933">MNKRSAIVLVSITIMVISAIVWSRFFSGPRIRPPQQLPSVWFVGKGPELLATHEFLVSESAKLRRETGEDGAAVVVIEDIPKNTVRDIIRTINRYGW</sequence>
<protein>
    <submittedName>
        <fullName evidence="2">Uncharacterized protein</fullName>
    </submittedName>
</protein>
<evidence type="ECO:0000313" key="3">
    <source>
        <dbReference type="Proteomes" id="UP000006443"/>
    </source>
</evidence>
<proteinExistence type="predicted"/>
<organism evidence="2 3">
    <name type="scientific">Dethiobacter alkaliphilus AHT 1</name>
    <dbReference type="NCBI Taxonomy" id="555088"/>
    <lineage>
        <taxon>Bacteria</taxon>
        <taxon>Bacillati</taxon>
        <taxon>Bacillota</taxon>
        <taxon>Dethiobacteria</taxon>
        <taxon>Dethiobacterales</taxon>
        <taxon>Dethiobacteraceae</taxon>
        <taxon>Dethiobacter</taxon>
    </lineage>
</organism>
<accession>C0GI22</accession>